<protein>
    <submittedName>
        <fullName evidence="2">Uncharacterized protein</fullName>
    </submittedName>
</protein>
<feature type="region of interest" description="Disordered" evidence="1">
    <location>
        <begin position="163"/>
        <end position="183"/>
    </location>
</feature>
<feature type="compositionally biased region" description="Low complexity" evidence="1">
    <location>
        <begin position="357"/>
        <end position="374"/>
    </location>
</feature>
<gene>
    <name evidence="2" type="ORF">PXEA_LOCUS2495</name>
</gene>
<evidence type="ECO:0000313" key="2">
    <source>
        <dbReference type="EMBL" id="VEL09055.1"/>
    </source>
</evidence>
<evidence type="ECO:0000313" key="3">
    <source>
        <dbReference type="Proteomes" id="UP000784294"/>
    </source>
</evidence>
<comment type="caution">
    <text evidence="2">The sequence shown here is derived from an EMBL/GenBank/DDBJ whole genome shotgun (WGS) entry which is preliminary data.</text>
</comment>
<proteinExistence type="predicted"/>
<reference evidence="2" key="1">
    <citation type="submission" date="2018-11" db="EMBL/GenBank/DDBJ databases">
        <authorList>
            <consortium name="Pathogen Informatics"/>
        </authorList>
    </citation>
    <scope>NUCLEOTIDE SEQUENCE</scope>
</reference>
<accession>A0A448WDI1</accession>
<name>A0A448WDI1_9PLAT</name>
<feature type="compositionally biased region" description="Acidic residues" evidence="1">
    <location>
        <begin position="56"/>
        <end position="68"/>
    </location>
</feature>
<evidence type="ECO:0000256" key="1">
    <source>
        <dbReference type="SAM" id="MobiDB-lite"/>
    </source>
</evidence>
<feature type="region of interest" description="Disordered" evidence="1">
    <location>
        <begin position="357"/>
        <end position="376"/>
    </location>
</feature>
<organism evidence="2 3">
    <name type="scientific">Protopolystoma xenopodis</name>
    <dbReference type="NCBI Taxonomy" id="117903"/>
    <lineage>
        <taxon>Eukaryota</taxon>
        <taxon>Metazoa</taxon>
        <taxon>Spiralia</taxon>
        <taxon>Lophotrochozoa</taxon>
        <taxon>Platyhelminthes</taxon>
        <taxon>Monogenea</taxon>
        <taxon>Polyopisthocotylea</taxon>
        <taxon>Polystomatidea</taxon>
        <taxon>Polystomatidae</taxon>
        <taxon>Protopolystoma</taxon>
    </lineage>
</organism>
<dbReference type="AlphaFoldDB" id="A0A448WDI1"/>
<feature type="compositionally biased region" description="Low complexity" evidence="1">
    <location>
        <begin position="296"/>
        <end position="307"/>
    </location>
</feature>
<feature type="region of interest" description="Disordered" evidence="1">
    <location>
        <begin position="1"/>
        <end position="68"/>
    </location>
</feature>
<sequence length="434" mass="46086">MSCDPKEGSASFTKKPRLVEGIIGPGDINSSDKGKSESEQPAAVVTKDEQVPTYKDDDDYYSEDVDVDGDKDDIKIKEVYELGHKPIKTESPLQKWSRGQLTDRMHRLINSCIQSSSDILDDSRTSNSTDTAPITASYASSTHSFSNAAGNFSSNFLPQLDGTFDPECDESREDTSAVSSYPSPVFTAHNSNLSTGPSTSNGAHFATSLSSTYSQHPSMLPSSSSQSAIFPTQLATALTLTSPITCAGYSDENQPLPQLYSSGAVSSTGATSGYPTPLFPLSSDSPAKSGITRLSTPNAANINTTANDGGSASGSFPVKTTITGAHFQLAAKQPTHASGVSQLSTLPPSGVRFALQTSPLSQQQQQRSSLVSGQISPSINREKRRVSLESAEPNFILPQAPGPAAWLVHDEKADLISGFVPVSFKFEYALFCMV</sequence>
<keyword evidence="3" id="KW-1185">Reference proteome</keyword>
<feature type="region of interest" description="Disordered" evidence="1">
    <location>
        <begin position="276"/>
        <end position="313"/>
    </location>
</feature>
<dbReference type="EMBL" id="CAAALY010005365">
    <property type="protein sequence ID" value="VEL09055.1"/>
    <property type="molecule type" value="Genomic_DNA"/>
</dbReference>
<dbReference type="Proteomes" id="UP000784294">
    <property type="component" value="Unassembled WGS sequence"/>
</dbReference>